<keyword evidence="2" id="KW-1185">Reference proteome</keyword>
<sequence>MTLQAATPVTASVIGQVPAEYEGEGPRAYLLVDHMTRWFPDSVSADNYRFWVPPDRADELATVLARDLTAAGAPFSVD</sequence>
<reference evidence="1 2" key="1">
    <citation type="submission" date="2020-05" db="EMBL/GenBank/DDBJ databases">
        <title>Genomic Encyclopedia of Type Strains, Phase III (KMG-III): the genomes of soil and plant-associated and newly described type strains.</title>
        <authorList>
            <person name="Whitman W."/>
        </authorList>
    </citation>
    <scope>NUCLEOTIDE SEQUENCE [LARGE SCALE GENOMIC DNA]</scope>
    <source>
        <strain evidence="1 2">KCTC 19046</strain>
    </source>
</reference>
<gene>
    <name evidence="1" type="ORF">HDG69_000966</name>
</gene>
<dbReference type="EMBL" id="JABEZU010000001">
    <property type="protein sequence ID" value="NOV96413.1"/>
    <property type="molecule type" value="Genomic_DNA"/>
</dbReference>
<accession>A0ABX2A0Q3</accession>
<organism evidence="1 2">
    <name type="scientific">Isoptericola halotolerans</name>
    <dbReference type="NCBI Taxonomy" id="300560"/>
    <lineage>
        <taxon>Bacteria</taxon>
        <taxon>Bacillati</taxon>
        <taxon>Actinomycetota</taxon>
        <taxon>Actinomycetes</taxon>
        <taxon>Micrococcales</taxon>
        <taxon>Promicromonosporaceae</taxon>
        <taxon>Isoptericola</taxon>
    </lineage>
</organism>
<proteinExistence type="predicted"/>
<dbReference type="RefSeq" id="WP_171782597.1">
    <property type="nucleotide sequence ID" value="NZ_BAAAML010000002.1"/>
</dbReference>
<protein>
    <submittedName>
        <fullName evidence="1">Uncharacterized protein</fullName>
    </submittedName>
</protein>
<name>A0ABX2A0Q3_9MICO</name>
<comment type="caution">
    <text evidence="1">The sequence shown here is derived from an EMBL/GenBank/DDBJ whole genome shotgun (WGS) entry which is preliminary data.</text>
</comment>
<evidence type="ECO:0000313" key="1">
    <source>
        <dbReference type="EMBL" id="NOV96413.1"/>
    </source>
</evidence>
<evidence type="ECO:0000313" key="2">
    <source>
        <dbReference type="Proteomes" id="UP000757540"/>
    </source>
</evidence>
<dbReference type="Proteomes" id="UP000757540">
    <property type="component" value="Unassembled WGS sequence"/>
</dbReference>